<evidence type="ECO:0000256" key="5">
    <source>
        <dbReference type="ARBA" id="ARBA00023242"/>
    </source>
</evidence>
<dbReference type="Proteomes" id="UP001497480">
    <property type="component" value="Unassembled WGS sequence"/>
</dbReference>
<evidence type="ECO:0000313" key="8">
    <source>
        <dbReference type="Proteomes" id="UP001497480"/>
    </source>
</evidence>
<name>A0AAV1W329_LUPLU</name>
<dbReference type="PROSITE" id="PS50888">
    <property type="entry name" value="BHLH"/>
    <property type="match status" value="1"/>
</dbReference>
<protein>
    <recommendedName>
        <fullName evidence="6">BHLH domain-containing protein</fullName>
    </recommendedName>
</protein>
<dbReference type="GO" id="GO:0003677">
    <property type="term" value="F:DNA binding"/>
    <property type="evidence" value="ECO:0007669"/>
    <property type="project" value="UniProtKB-KW"/>
</dbReference>
<sequence>MELSTYFNMDLDFHQTPNSSEMSTIAPQLLAPPEPCYLYEDESFSLPNTFIDPYFDPTSFLYPEVYSHLLPYDPIISLSDIFPNEENNCNLLPCPKRQKCFYEEQDHCSNNNFIVPNDPLPEEELLLPLPELPEQHFIDVMPEFQVPQLPQYNFGAYDAGYENEYERKSKEKRTISAQSIAARERRRKITDKTQELGKLVPGGSRMNTAEMLNAAGKYVHYLQAQVQMLQLMDTLQKDNAACPTENLHALLGSHSVQEKMYSEEKCIVSKDFITTLTNHANFQSRPCILKDLKQLIGTAIEEKAKQE</sequence>
<comment type="subcellular location">
    <subcellularLocation>
        <location evidence="1">Nucleus</location>
    </subcellularLocation>
</comment>
<dbReference type="InterPro" id="IPR011598">
    <property type="entry name" value="bHLH_dom"/>
</dbReference>
<reference evidence="7 8" key="1">
    <citation type="submission" date="2024-03" db="EMBL/GenBank/DDBJ databases">
        <authorList>
            <person name="Martinez-Hernandez J."/>
        </authorList>
    </citation>
    <scope>NUCLEOTIDE SEQUENCE [LARGE SCALE GENOMIC DNA]</scope>
</reference>
<dbReference type="GO" id="GO:0046983">
    <property type="term" value="F:protein dimerization activity"/>
    <property type="evidence" value="ECO:0007669"/>
    <property type="project" value="InterPro"/>
</dbReference>
<keyword evidence="4" id="KW-0804">Transcription</keyword>
<feature type="domain" description="BHLH" evidence="6">
    <location>
        <begin position="173"/>
        <end position="222"/>
    </location>
</feature>
<evidence type="ECO:0000313" key="7">
    <source>
        <dbReference type="EMBL" id="CAL0303680.1"/>
    </source>
</evidence>
<dbReference type="GO" id="GO:0003700">
    <property type="term" value="F:DNA-binding transcription factor activity"/>
    <property type="evidence" value="ECO:0007669"/>
    <property type="project" value="InterPro"/>
</dbReference>
<dbReference type="GO" id="GO:0005634">
    <property type="term" value="C:nucleus"/>
    <property type="evidence" value="ECO:0007669"/>
    <property type="project" value="UniProtKB-SubCell"/>
</dbReference>
<evidence type="ECO:0000256" key="3">
    <source>
        <dbReference type="ARBA" id="ARBA00023125"/>
    </source>
</evidence>
<keyword evidence="3" id="KW-0238">DNA-binding</keyword>
<dbReference type="AlphaFoldDB" id="A0AAV1W329"/>
<evidence type="ECO:0000256" key="4">
    <source>
        <dbReference type="ARBA" id="ARBA00023163"/>
    </source>
</evidence>
<dbReference type="InterPro" id="IPR036638">
    <property type="entry name" value="HLH_DNA-bd_sf"/>
</dbReference>
<accession>A0AAV1W329</accession>
<dbReference type="PANTHER" id="PTHR45914">
    <property type="entry name" value="TRANSCRIPTION FACTOR HEC3-RELATED"/>
    <property type="match status" value="1"/>
</dbReference>
<dbReference type="EMBL" id="CAXHTB010000003">
    <property type="protein sequence ID" value="CAL0303680.1"/>
    <property type="molecule type" value="Genomic_DNA"/>
</dbReference>
<dbReference type="SMART" id="SM00353">
    <property type="entry name" value="HLH"/>
    <property type="match status" value="1"/>
</dbReference>
<keyword evidence="2" id="KW-0805">Transcription regulation</keyword>
<keyword evidence="5" id="KW-0539">Nucleus</keyword>
<evidence type="ECO:0000259" key="6">
    <source>
        <dbReference type="PROSITE" id="PS50888"/>
    </source>
</evidence>
<organism evidence="7 8">
    <name type="scientific">Lupinus luteus</name>
    <name type="common">European yellow lupine</name>
    <dbReference type="NCBI Taxonomy" id="3873"/>
    <lineage>
        <taxon>Eukaryota</taxon>
        <taxon>Viridiplantae</taxon>
        <taxon>Streptophyta</taxon>
        <taxon>Embryophyta</taxon>
        <taxon>Tracheophyta</taxon>
        <taxon>Spermatophyta</taxon>
        <taxon>Magnoliopsida</taxon>
        <taxon>eudicotyledons</taxon>
        <taxon>Gunneridae</taxon>
        <taxon>Pentapetalae</taxon>
        <taxon>rosids</taxon>
        <taxon>fabids</taxon>
        <taxon>Fabales</taxon>
        <taxon>Fabaceae</taxon>
        <taxon>Papilionoideae</taxon>
        <taxon>50 kb inversion clade</taxon>
        <taxon>genistoids sensu lato</taxon>
        <taxon>core genistoids</taxon>
        <taxon>Genisteae</taxon>
        <taxon>Lupinus</taxon>
    </lineage>
</organism>
<evidence type="ECO:0000256" key="1">
    <source>
        <dbReference type="ARBA" id="ARBA00004123"/>
    </source>
</evidence>
<dbReference type="InterPro" id="IPR045843">
    <property type="entry name" value="IND-like"/>
</dbReference>
<comment type="caution">
    <text evidence="7">The sequence shown here is derived from an EMBL/GenBank/DDBJ whole genome shotgun (WGS) entry which is preliminary data.</text>
</comment>
<proteinExistence type="predicted"/>
<dbReference type="Gene3D" id="4.10.280.10">
    <property type="entry name" value="Helix-loop-helix DNA-binding domain"/>
    <property type="match status" value="1"/>
</dbReference>
<keyword evidence="8" id="KW-1185">Reference proteome</keyword>
<gene>
    <name evidence="7" type="ORF">LLUT_LOCUS4740</name>
</gene>
<dbReference type="PANTHER" id="PTHR45914:SF24">
    <property type="entry name" value="BHLH DOMAIN-CONTAINING PROTEIN"/>
    <property type="match status" value="1"/>
</dbReference>
<dbReference type="Pfam" id="PF00010">
    <property type="entry name" value="HLH"/>
    <property type="match status" value="1"/>
</dbReference>
<dbReference type="SUPFAM" id="SSF47459">
    <property type="entry name" value="HLH, helix-loop-helix DNA-binding domain"/>
    <property type="match status" value="1"/>
</dbReference>
<evidence type="ECO:0000256" key="2">
    <source>
        <dbReference type="ARBA" id="ARBA00023015"/>
    </source>
</evidence>